<dbReference type="AlphaFoldDB" id="E9EAV0"/>
<proteinExistence type="predicted"/>
<evidence type="ECO:0000256" key="1">
    <source>
        <dbReference type="SAM" id="MobiDB-lite"/>
    </source>
</evidence>
<evidence type="ECO:0000313" key="3">
    <source>
        <dbReference type="Proteomes" id="UP000002499"/>
    </source>
</evidence>
<feature type="compositionally biased region" description="Polar residues" evidence="1">
    <location>
        <begin position="366"/>
        <end position="379"/>
    </location>
</feature>
<feature type="compositionally biased region" description="Basic and acidic residues" evidence="1">
    <location>
        <begin position="96"/>
        <end position="113"/>
    </location>
</feature>
<dbReference type="Proteomes" id="UP000002499">
    <property type="component" value="Unassembled WGS sequence"/>
</dbReference>
<name>E9EAV0_METAQ</name>
<feature type="compositionally biased region" description="Polar residues" evidence="1">
    <location>
        <begin position="335"/>
        <end position="345"/>
    </location>
</feature>
<dbReference type="InParanoid" id="E9EAV0"/>
<sequence>MSGSPSQPAPVDLLALNDAQLREILEKSRQPDGSYELLVTNDCGLWSQEERDGLAQRLKTIQANSRPLDVDKLEALLQQVSNRDDDASSPTRRRRSESSESRETGPIPDERETYMQNETEAYDNLVKDGGRPLCPIGMLEPVSHDPEAHLEMLRPFWRTPHPDNLTNLDGFLQQEVFQRQQLRWRNFRRWQLDNRRMEEEGEDDEFLAHVEELKSACRKVGWGHYADEIEANPEILKRRGEVCRGGEAAEVEEEKLLERAAKDPACAWMLVEAKNRTLAANEAQVLAWRRNEVIVDFVRETTPLLIEKHHAECQMQLLAWAVAQAHSLEAELTGASCSETGSEDGSSNKRKKKTKGVRFEHGSMRPKSNAQGSSQQANNDGPGAVGTATLPTRGFSTSD</sequence>
<organism evidence="3">
    <name type="scientific">Metarhizium acridum (strain CQMa 102)</name>
    <dbReference type="NCBI Taxonomy" id="655827"/>
    <lineage>
        <taxon>Eukaryota</taxon>
        <taxon>Fungi</taxon>
        <taxon>Dikarya</taxon>
        <taxon>Ascomycota</taxon>
        <taxon>Pezizomycotina</taxon>
        <taxon>Sordariomycetes</taxon>
        <taxon>Hypocreomycetidae</taxon>
        <taxon>Hypocreales</taxon>
        <taxon>Clavicipitaceae</taxon>
        <taxon>Metarhizium</taxon>
    </lineage>
</organism>
<feature type="region of interest" description="Disordered" evidence="1">
    <location>
        <begin position="335"/>
        <end position="399"/>
    </location>
</feature>
<dbReference type="EMBL" id="GL698535">
    <property type="protein sequence ID" value="EFY86984.1"/>
    <property type="molecule type" value="Genomic_DNA"/>
</dbReference>
<protein>
    <submittedName>
        <fullName evidence="2">Uncharacterized protein</fullName>
    </submittedName>
</protein>
<dbReference type="GeneID" id="19251309"/>
<dbReference type="KEGG" id="maw:19251309"/>
<gene>
    <name evidence="2" type="ORF">MAC_06998</name>
</gene>
<accession>E9EAV0</accession>
<dbReference type="HOGENOM" id="CLU_690945_0_0_1"/>
<dbReference type="OrthoDB" id="5419928at2759"/>
<feature type="region of interest" description="Disordered" evidence="1">
    <location>
        <begin position="79"/>
        <end position="116"/>
    </location>
</feature>
<evidence type="ECO:0000313" key="2">
    <source>
        <dbReference type="EMBL" id="EFY86984.1"/>
    </source>
</evidence>
<reference evidence="2 3" key="1">
    <citation type="journal article" date="2011" name="PLoS Genet.">
        <title>Genome sequencing and comparative transcriptomics of the model entomopathogenic fungi Metarhizium anisopliae and M. acridum.</title>
        <authorList>
            <person name="Gao Q."/>
            <person name="Jin K."/>
            <person name="Ying S.H."/>
            <person name="Zhang Y."/>
            <person name="Xiao G."/>
            <person name="Shang Y."/>
            <person name="Duan Z."/>
            <person name="Hu X."/>
            <person name="Xie X.Q."/>
            <person name="Zhou G."/>
            <person name="Peng G."/>
            <person name="Luo Z."/>
            <person name="Huang W."/>
            <person name="Wang B."/>
            <person name="Fang W."/>
            <person name="Wang S."/>
            <person name="Zhong Y."/>
            <person name="Ma L.J."/>
            <person name="St Leger R.J."/>
            <person name="Zhao G.P."/>
            <person name="Pei Y."/>
            <person name="Feng M.G."/>
            <person name="Xia Y."/>
            <person name="Wang C."/>
        </authorList>
    </citation>
    <scope>NUCLEOTIDE SEQUENCE [LARGE SCALE GENOMIC DNA]</scope>
    <source>
        <strain evidence="2 3">CQMa 102</strain>
    </source>
</reference>
<keyword evidence="3" id="KW-1185">Reference proteome</keyword>
<dbReference type="OMA" id="DERETYM"/>